<dbReference type="CDD" id="cd05466">
    <property type="entry name" value="PBP2_LTTR_substrate"/>
    <property type="match status" value="1"/>
</dbReference>
<evidence type="ECO:0000313" key="5">
    <source>
        <dbReference type="EMBL" id="CAG7614992.1"/>
    </source>
</evidence>
<dbReference type="InterPro" id="IPR005119">
    <property type="entry name" value="LysR_subst-bd"/>
</dbReference>
<feature type="domain" description="HTH lysR-type" evidence="4">
    <location>
        <begin position="1"/>
        <end position="58"/>
    </location>
</feature>
<gene>
    <name evidence="5" type="primary">cmpR_1</name>
    <name evidence="5" type="ORF">PAECIP111802_00128</name>
</gene>
<dbReference type="EMBL" id="CAJVCE010000001">
    <property type="protein sequence ID" value="CAG7614992.1"/>
    <property type="molecule type" value="Genomic_DNA"/>
</dbReference>
<dbReference type="Proteomes" id="UP000730618">
    <property type="component" value="Unassembled WGS sequence"/>
</dbReference>
<keyword evidence="6" id="KW-1185">Reference proteome</keyword>
<organism evidence="5 6">
    <name type="scientific">Paenibacillus allorhizosphaerae</name>
    <dbReference type="NCBI Taxonomy" id="2849866"/>
    <lineage>
        <taxon>Bacteria</taxon>
        <taxon>Bacillati</taxon>
        <taxon>Bacillota</taxon>
        <taxon>Bacilli</taxon>
        <taxon>Bacillales</taxon>
        <taxon>Paenibacillaceae</taxon>
        <taxon>Paenibacillus</taxon>
    </lineage>
</organism>
<dbReference type="Pfam" id="PF00126">
    <property type="entry name" value="HTH_1"/>
    <property type="match status" value="1"/>
</dbReference>
<keyword evidence="2" id="KW-0238">DNA-binding</keyword>
<evidence type="ECO:0000256" key="3">
    <source>
        <dbReference type="ARBA" id="ARBA00023163"/>
    </source>
</evidence>
<dbReference type="InterPro" id="IPR050950">
    <property type="entry name" value="HTH-type_LysR_regulators"/>
</dbReference>
<evidence type="ECO:0000256" key="1">
    <source>
        <dbReference type="ARBA" id="ARBA00023015"/>
    </source>
</evidence>
<name>A0ABM8VA82_9BACL</name>
<proteinExistence type="predicted"/>
<dbReference type="PANTHER" id="PTHR30419:SF25">
    <property type="entry name" value="HTH-TYPE TRANSCRIPTIONAL REGULATOR YTLI"/>
    <property type="match status" value="1"/>
</dbReference>
<accession>A0ABM8VA82</accession>
<reference evidence="5 6" key="1">
    <citation type="submission" date="2021-06" db="EMBL/GenBank/DDBJ databases">
        <authorList>
            <person name="Criscuolo A."/>
        </authorList>
    </citation>
    <scope>NUCLEOTIDE SEQUENCE [LARGE SCALE GENOMIC DNA]</scope>
    <source>
        <strain evidence="6">CIP 111802</strain>
    </source>
</reference>
<dbReference type="InterPro" id="IPR000847">
    <property type="entry name" value="LysR_HTH_N"/>
</dbReference>
<dbReference type="PROSITE" id="PS50931">
    <property type="entry name" value="HTH_LYSR"/>
    <property type="match status" value="1"/>
</dbReference>
<protein>
    <submittedName>
        <fullName evidence="5">HTH-type transcriptional activator CmpR</fullName>
    </submittedName>
</protein>
<dbReference type="PANTHER" id="PTHR30419">
    <property type="entry name" value="HTH-TYPE TRANSCRIPTIONAL REGULATOR YBHD"/>
    <property type="match status" value="1"/>
</dbReference>
<keyword evidence="3" id="KW-0804">Transcription</keyword>
<evidence type="ECO:0000313" key="6">
    <source>
        <dbReference type="Proteomes" id="UP000730618"/>
    </source>
</evidence>
<comment type="caution">
    <text evidence="5">The sequence shown here is derived from an EMBL/GenBank/DDBJ whole genome shotgun (WGS) entry which is preliminary data.</text>
</comment>
<evidence type="ECO:0000256" key="2">
    <source>
        <dbReference type="ARBA" id="ARBA00023125"/>
    </source>
</evidence>
<sequence length="293" mass="31879">MDLRILKTFETIARLGNFQKAAEELQFAPSTVTLQIQRLEADLGVSLFVREGKRVILTEAGRWLSQEASVLLQSISSLRQTVSDIGVGDAGTIRMAAIEPAASQRLASIVANFCKDRPQVQFTMEVSGSRSIAERVRSGHVDFGICAAPPANFMLTFEPLFEETLGVLLKADHVLASRSSIATHDLAGLTILLKEQSCIYRELSEKTIFQKGMHFHSGIEVGSFQAIGQMVQSGLGVGIVPTYSGLEWRSSLVIKPFSDIDPTVAIGMIYKDKSSLGKATLMLMNAIQSACKL</sequence>
<dbReference type="RefSeq" id="WP_218096521.1">
    <property type="nucleotide sequence ID" value="NZ_CAJVCE010000001.1"/>
</dbReference>
<dbReference type="Pfam" id="PF03466">
    <property type="entry name" value="LysR_substrate"/>
    <property type="match status" value="1"/>
</dbReference>
<keyword evidence="1" id="KW-0805">Transcription regulation</keyword>
<evidence type="ECO:0000259" key="4">
    <source>
        <dbReference type="PROSITE" id="PS50931"/>
    </source>
</evidence>